<keyword evidence="2" id="KW-1185">Reference proteome</keyword>
<dbReference type="Proteomes" id="UP000093355">
    <property type="component" value="Unassembled WGS sequence"/>
</dbReference>
<accession>A0A1B9NGR6</accession>
<dbReference type="Gene3D" id="3.20.20.190">
    <property type="entry name" value="Phosphatidylinositol (PI) phosphodiesterase"/>
    <property type="match status" value="1"/>
</dbReference>
<dbReference type="PROSITE" id="PS51704">
    <property type="entry name" value="GP_PDE"/>
    <property type="match status" value="1"/>
</dbReference>
<name>A0A1B9NGR6_9MICO</name>
<evidence type="ECO:0000313" key="2">
    <source>
        <dbReference type="Proteomes" id="UP000093355"/>
    </source>
</evidence>
<organism evidence="1 2">
    <name type="scientific">Microbacterium sediminis</name>
    <dbReference type="NCBI Taxonomy" id="904291"/>
    <lineage>
        <taxon>Bacteria</taxon>
        <taxon>Bacillati</taxon>
        <taxon>Actinomycetota</taxon>
        <taxon>Actinomycetes</taxon>
        <taxon>Micrococcales</taxon>
        <taxon>Microbacteriaceae</taxon>
        <taxon>Microbacterium</taxon>
    </lineage>
</organism>
<dbReference type="Pfam" id="PF03009">
    <property type="entry name" value="GDPD"/>
    <property type="match status" value="1"/>
</dbReference>
<dbReference type="PANTHER" id="PTHR46211">
    <property type="entry name" value="GLYCEROPHOSPHORYL DIESTER PHOSPHODIESTERASE"/>
    <property type="match status" value="1"/>
</dbReference>
<gene>
    <name evidence="1" type="ORF">A7J15_01760</name>
</gene>
<dbReference type="InterPro" id="IPR017946">
    <property type="entry name" value="PLC-like_Pdiesterase_TIM-brl"/>
</dbReference>
<dbReference type="SUPFAM" id="SSF51695">
    <property type="entry name" value="PLC-like phosphodiesterases"/>
    <property type="match status" value="1"/>
</dbReference>
<dbReference type="STRING" id="904291.A7J15_01760"/>
<dbReference type="AlphaFoldDB" id="A0A1B9NGR6"/>
<dbReference type="InterPro" id="IPR030395">
    <property type="entry name" value="GP_PDE_dom"/>
</dbReference>
<protein>
    <submittedName>
        <fullName evidence="1">Uncharacterized protein</fullName>
    </submittedName>
</protein>
<sequence length="426" mass="45311">MSLSLRSRTTRLLAAGLTAAAALGLALTAPAGAAVEPPPYSGEPLDGRITVVAHRGASSYVPEHTFPANDLAIEMDADMLECDVMLTEDEQLVCLHDTTIDRTARDPETGERLTGSVDSYTLAELRAMDWGLWKGEEFAGATIMPLAEQLMCYRAINPDIRFHLETKPSSPVGDQLLVDLLDRLGFIHEGAQPDPQHDQVMIQSFHADSLRRIKAIEPSLATAYLGVTFPEGTIVPDTYDAVAPNYKQILEDPAFVGRMHEQGIPVHTWTVDDRAVMDTLIGYGVDGIFSNKPDVARAAVDEAGLGIPASERGNPDAFAHGCEGIAGTVHSIDDVPITPAAIVGDAPGIVQPGRTVPVPFELDLRGGDDAGAVQAEVTRPDGSVIAAEIRGGNILVHTAQALPGTYTIEVQDEVGFAIGEGTITTR</sequence>
<dbReference type="GO" id="GO:0006629">
    <property type="term" value="P:lipid metabolic process"/>
    <property type="evidence" value="ECO:0007669"/>
    <property type="project" value="InterPro"/>
</dbReference>
<comment type="caution">
    <text evidence="1">The sequence shown here is derived from an EMBL/GenBank/DDBJ whole genome shotgun (WGS) entry which is preliminary data.</text>
</comment>
<dbReference type="PANTHER" id="PTHR46211:SF1">
    <property type="entry name" value="GLYCEROPHOSPHODIESTER PHOSPHODIESTERASE, CYTOPLASMIC"/>
    <property type="match status" value="1"/>
</dbReference>
<evidence type="ECO:0000313" key="1">
    <source>
        <dbReference type="EMBL" id="OCG75795.1"/>
    </source>
</evidence>
<dbReference type="OrthoDB" id="9758957at2"/>
<proteinExistence type="predicted"/>
<dbReference type="GO" id="GO:0008081">
    <property type="term" value="F:phosphoric diester hydrolase activity"/>
    <property type="evidence" value="ECO:0007669"/>
    <property type="project" value="InterPro"/>
</dbReference>
<dbReference type="EMBL" id="LXMD01000012">
    <property type="protein sequence ID" value="OCG75795.1"/>
    <property type="molecule type" value="Genomic_DNA"/>
</dbReference>
<reference evidence="1 2" key="1">
    <citation type="submission" date="2016-05" db="EMBL/GenBank/DDBJ databases">
        <authorList>
            <person name="Lavstsen T."/>
            <person name="Jespersen J.S."/>
        </authorList>
    </citation>
    <scope>NUCLEOTIDE SEQUENCE [LARGE SCALE GENOMIC DNA]</scope>
    <source>
        <strain evidence="1 2">YLB-01</strain>
    </source>
</reference>